<proteinExistence type="inferred from homology"/>
<comment type="subcellular location">
    <subcellularLocation>
        <location evidence="1">Cell membrane</location>
        <topology evidence="1">Multi-pass membrane protein</topology>
    </subcellularLocation>
</comment>
<reference evidence="11" key="1">
    <citation type="submission" date="2020-05" db="EMBL/GenBank/DDBJ databases">
        <authorList>
            <person name="Chiriac C."/>
            <person name="Salcher M."/>
            <person name="Ghai R."/>
            <person name="Kavagutti S V."/>
        </authorList>
    </citation>
    <scope>NUCLEOTIDE SEQUENCE</scope>
</reference>
<feature type="transmembrane region" description="Helical" evidence="9">
    <location>
        <begin position="44"/>
        <end position="67"/>
    </location>
</feature>
<feature type="transmembrane region" description="Helical" evidence="9">
    <location>
        <begin position="12"/>
        <end position="38"/>
    </location>
</feature>
<evidence type="ECO:0000256" key="1">
    <source>
        <dbReference type="ARBA" id="ARBA00004651"/>
    </source>
</evidence>
<dbReference type="EMBL" id="CAEZTD010000011">
    <property type="protein sequence ID" value="CAB4554024.1"/>
    <property type="molecule type" value="Genomic_DNA"/>
</dbReference>
<dbReference type="Pfam" id="PF07690">
    <property type="entry name" value="MFS_1"/>
    <property type="match status" value="1"/>
</dbReference>
<evidence type="ECO:0000256" key="4">
    <source>
        <dbReference type="ARBA" id="ARBA00022692"/>
    </source>
</evidence>
<comment type="similarity">
    <text evidence="7">Belongs to the major facilitator superfamily. Drug:H(+) antiporter-3 (DHA3) (TC 2.A.1.21) family.</text>
</comment>
<sequence>MNVSTQKSLKPVVYLQLSNFFSGISNAVVMITIPWLVLEVTDSPFFAGLVVAISAIPSLLVAPFGGVLINRFGAKSISVFADLMSMVSVIAFPVLAITGTLSALSITLLALLGAVFDPLGYTARKTMIQPASQVAKIDVDRVNGIHEGLSGASWIIGPALGAWLIATVGATNSFWVVGALFLFAAIVILLMKKSHIPKIDSPSTDKLTSGFSGITLGFRRLWQDRFLRAIVLAELVLAAVYLPTESVILPTYFESLGRPIDLGLVISALAAGSTISAFAYGWIVKRMGGKNLIRFAFIGASLGTLGMAFLPPFWLMLTFALVLGLAFGPLYPFLNSKIQSRFPSHEHSMVFSAQTSVFYAAPPLGMLLVGLALEGLGVSLTYLILASVMIVVSVLALISKHIRTES</sequence>
<evidence type="ECO:0000259" key="10">
    <source>
        <dbReference type="PROSITE" id="PS50850"/>
    </source>
</evidence>
<name>A0A6J6CS78_9ZZZZ</name>
<evidence type="ECO:0000256" key="5">
    <source>
        <dbReference type="ARBA" id="ARBA00022989"/>
    </source>
</evidence>
<feature type="transmembrane region" description="Helical" evidence="9">
    <location>
        <begin position="379"/>
        <end position="398"/>
    </location>
</feature>
<dbReference type="AlphaFoldDB" id="A0A6J6CS78"/>
<evidence type="ECO:0000256" key="6">
    <source>
        <dbReference type="ARBA" id="ARBA00023136"/>
    </source>
</evidence>
<keyword evidence="2" id="KW-0813">Transport</keyword>
<feature type="transmembrane region" description="Helical" evidence="9">
    <location>
        <begin position="291"/>
        <end position="310"/>
    </location>
</feature>
<organism evidence="11">
    <name type="scientific">freshwater metagenome</name>
    <dbReference type="NCBI Taxonomy" id="449393"/>
    <lineage>
        <taxon>unclassified sequences</taxon>
        <taxon>metagenomes</taxon>
        <taxon>ecological metagenomes</taxon>
    </lineage>
</organism>
<dbReference type="GO" id="GO:0022857">
    <property type="term" value="F:transmembrane transporter activity"/>
    <property type="evidence" value="ECO:0007669"/>
    <property type="project" value="InterPro"/>
</dbReference>
<dbReference type="InterPro" id="IPR036259">
    <property type="entry name" value="MFS_trans_sf"/>
</dbReference>
<feature type="transmembrane region" description="Helical" evidence="9">
    <location>
        <begin position="355"/>
        <end position="373"/>
    </location>
</feature>
<feature type="transmembrane region" description="Helical" evidence="9">
    <location>
        <begin position="226"/>
        <end position="242"/>
    </location>
</feature>
<evidence type="ECO:0000256" key="9">
    <source>
        <dbReference type="SAM" id="Phobius"/>
    </source>
</evidence>
<evidence type="ECO:0000256" key="3">
    <source>
        <dbReference type="ARBA" id="ARBA00022475"/>
    </source>
</evidence>
<evidence type="ECO:0000256" key="2">
    <source>
        <dbReference type="ARBA" id="ARBA00022448"/>
    </source>
</evidence>
<feature type="transmembrane region" description="Helical" evidence="9">
    <location>
        <begin position="172"/>
        <end position="191"/>
    </location>
</feature>
<evidence type="ECO:0000313" key="11">
    <source>
        <dbReference type="EMBL" id="CAB4554024.1"/>
    </source>
</evidence>
<keyword evidence="5 9" id="KW-1133">Transmembrane helix</keyword>
<dbReference type="CDD" id="cd06173">
    <property type="entry name" value="MFS_MefA_like"/>
    <property type="match status" value="1"/>
</dbReference>
<keyword evidence="3" id="KW-1003">Cell membrane</keyword>
<evidence type="ECO:0000256" key="7">
    <source>
        <dbReference type="ARBA" id="ARBA00038075"/>
    </source>
</evidence>
<evidence type="ECO:0000256" key="8">
    <source>
        <dbReference type="ARBA" id="ARBA00040914"/>
    </source>
</evidence>
<feature type="transmembrane region" description="Helical" evidence="9">
    <location>
        <begin position="262"/>
        <end position="284"/>
    </location>
</feature>
<dbReference type="InterPro" id="IPR011701">
    <property type="entry name" value="MFS"/>
</dbReference>
<dbReference type="GO" id="GO:0005886">
    <property type="term" value="C:plasma membrane"/>
    <property type="evidence" value="ECO:0007669"/>
    <property type="project" value="UniProtKB-SubCell"/>
</dbReference>
<keyword evidence="4 9" id="KW-0812">Transmembrane</keyword>
<dbReference type="SUPFAM" id="SSF103473">
    <property type="entry name" value="MFS general substrate transporter"/>
    <property type="match status" value="1"/>
</dbReference>
<dbReference type="PROSITE" id="PS50850">
    <property type="entry name" value="MFS"/>
    <property type="match status" value="1"/>
</dbReference>
<gene>
    <name evidence="11" type="ORF">UFOPK1591_00252</name>
</gene>
<keyword evidence="6 9" id="KW-0472">Membrane</keyword>
<dbReference type="PANTHER" id="PTHR23513:SF9">
    <property type="entry name" value="ENTEROBACTIN EXPORTER ENTS"/>
    <property type="match status" value="1"/>
</dbReference>
<feature type="transmembrane region" description="Helical" evidence="9">
    <location>
        <begin position="316"/>
        <end position="334"/>
    </location>
</feature>
<accession>A0A6J6CS78</accession>
<protein>
    <recommendedName>
        <fullName evidence="8">Multidrug efflux pump Tap</fullName>
    </recommendedName>
</protein>
<feature type="domain" description="Major facilitator superfamily (MFS) profile" evidence="10">
    <location>
        <begin position="226"/>
        <end position="406"/>
    </location>
</feature>
<dbReference type="PANTHER" id="PTHR23513">
    <property type="entry name" value="INTEGRAL MEMBRANE EFFLUX PROTEIN-RELATED"/>
    <property type="match status" value="1"/>
</dbReference>
<dbReference type="InterPro" id="IPR020846">
    <property type="entry name" value="MFS_dom"/>
</dbReference>
<dbReference type="Gene3D" id="1.20.1250.20">
    <property type="entry name" value="MFS general substrate transporter like domains"/>
    <property type="match status" value="2"/>
</dbReference>